<reference evidence="5 7" key="2">
    <citation type="submission" date="2022-12" db="EMBL/GenBank/DDBJ databases">
        <title>Streptococcus alactolyticus LGM, complete genome.</title>
        <authorList>
            <person name="Liu Z."/>
            <person name="Mu C."/>
            <person name="Zhu W."/>
        </authorList>
    </citation>
    <scope>NUCLEOTIDE SEQUENCE [LARGE SCALE GENOMIC DNA]</scope>
    <source>
        <strain evidence="5 7">LGM</strain>
    </source>
</reference>
<dbReference type="Pfam" id="PF13413">
    <property type="entry name" value="HTH_25"/>
    <property type="match status" value="1"/>
</dbReference>
<feature type="domain" description="Cytoskeleton protein RodZ-like C-terminal" evidence="3">
    <location>
        <begin position="236"/>
        <end position="303"/>
    </location>
</feature>
<dbReference type="RefSeq" id="WP_154455080.1">
    <property type="nucleotide sequence ID" value="NZ_BRXN01000009.1"/>
</dbReference>
<feature type="compositionally biased region" description="Low complexity" evidence="1">
    <location>
        <begin position="90"/>
        <end position="100"/>
    </location>
</feature>
<evidence type="ECO:0000313" key="7">
    <source>
        <dbReference type="Proteomes" id="UP001212085"/>
    </source>
</evidence>
<dbReference type="Proteomes" id="UP000471052">
    <property type="component" value="Unassembled WGS sequence"/>
</dbReference>
<dbReference type="InterPro" id="IPR001387">
    <property type="entry name" value="Cro/C1-type_HTH"/>
</dbReference>
<feature type="compositionally biased region" description="Low complexity" evidence="1">
    <location>
        <begin position="182"/>
        <end position="204"/>
    </location>
</feature>
<dbReference type="PANTHER" id="PTHR34475">
    <property type="match status" value="1"/>
</dbReference>
<keyword evidence="7" id="KW-1185">Reference proteome</keyword>
<reference evidence="4 6" key="1">
    <citation type="submission" date="2019-08" db="EMBL/GenBank/DDBJ databases">
        <title>In-depth cultivation of the pig gut microbiome towards novel bacterial diversity and tailored functional studies.</title>
        <authorList>
            <person name="Wylensek D."/>
            <person name="Hitch T.C.A."/>
            <person name="Clavel T."/>
        </authorList>
    </citation>
    <scope>NUCLEOTIDE SEQUENCE [LARGE SCALE GENOMIC DNA]</scope>
    <source>
        <strain evidence="4 6">BL-178-WT-3A</strain>
    </source>
</reference>
<protein>
    <submittedName>
        <fullName evidence="5">Helix-turn-helix domain-containing protein</fullName>
    </submittedName>
</protein>
<dbReference type="GO" id="GO:0003677">
    <property type="term" value="F:DNA binding"/>
    <property type="evidence" value="ECO:0007669"/>
    <property type="project" value="InterPro"/>
</dbReference>
<dbReference type="Pfam" id="PF13464">
    <property type="entry name" value="RodZ_C"/>
    <property type="match status" value="1"/>
</dbReference>
<sequence>MKEQTIGDILRESRVAQHLTLEEVEEKTSISSSYLLALELEQFQLIPENQIEDFIQKYGECVHLDTADLLAKYRKQRAAKPVKEDKKAPAPKQAAPTSKAVPYKTETPTSTQRVSQNVRTDDMVVGSRSSRHKNEEVTASYIPIILLSLVALGILAFVSLVTWNQLQSDRRTANTDYSVVYSKSSTSSSSSSESTSTSTSSSSSDNKLKMTTEGGGSNLTVNLSNVPDTVTVDISLSGADSSWVSVTNSASGDSGVLLSSTGTTSYSATLASGTKSSVITLGVTKGVTVTINGQKVDTSAITSTTLSYITLNIQ</sequence>
<feature type="region of interest" description="Disordered" evidence="1">
    <location>
        <begin position="80"/>
        <end position="132"/>
    </location>
</feature>
<evidence type="ECO:0000256" key="2">
    <source>
        <dbReference type="SAM" id="Phobius"/>
    </source>
</evidence>
<dbReference type="GeneID" id="99636829"/>
<dbReference type="InterPro" id="IPR025194">
    <property type="entry name" value="RodZ-like_C"/>
</dbReference>
<evidence type="ECO:0000256" key="1">
    <source>
        <dbReference type="SAM" id="MobiDB-lite"/>
    </source>
</evidence>
<dbReference type="OrthoDB" id="9797543at2"/>
<feature type="transmembrane region" description="Helical" evidence="2">
    <location>
        <begin position="141"/>
        <end position="163"/>
    </location>
</feature>
<dbReference type="CDD" id="cd00093">
    <property type="entry name" value="HTH_XRE"/>
    <property type="match status" value="1"/>
</dbReference>
<dbReference type="AlphaFoldDB" id="A0A6N7WPW3"/>
<evidence type="ECO:0000313" key="5">
    <source>
        <dbReference type="EMBL" id="WBB06410.1"/>
    </source>
</evidence>
<dbReference type="EMBL" id="VUNP01000023">
    <property type="protein sequence ID" value="MST53953.1"/>
    <property type="molecule type" value="Genomic_DNA"/>
</dbReference>
<gene>
    <name evidence="4" type="ORF">FYJ82_06070</name>
    <name evidence="5" type="ORF">O6R09_09120</name>
</gene>
<feature type="region of interest" description="Disordered" evidence="1">
    <location>
        <begin position="182"/>
        <end position="222"/>
    </location>
</feature>
<dbReference type="EMBL" id="CP114883">
    <property type="protein sequence ID" value="WBB06410.1"/>
    <property type="molecule type" value="Genomic_DNA"/>
</dbReference>
<dbReference type="InterPro" id="IPR050400">
    <property type="entry name" value="Bact_Cytoskel_RodZ"/>
</dbReference>
<evidence type="ECO:0000313" key="4">
    <source>
        <dbReference type="EMBL" id="MST53953.1"/>
    </source>
</evidence>
<dbReference type="PANTHER" id="PTHR34475:SF1">
    <property type="entry name" value="CYTOSKELETON PROTEIN RODZ"/>
    <property type="match status" value="1"/>
</dbReference>
<organism evidence="4 6">
    <name type="scientific">Streptococcus alactolyticus</name>
    <dbReference type="NCBI Taxonomy" id="29389"/>
    <lineage>
        <taxon>Bacteria</taxon>
        <taxon>Bacillati</taxon>
        <taxon>Bacillota</taxon>
        <taxon>Bacilli</taxon>
        <taxon>Lactobacillales</taxon>
        <taxon>Streptococcaceae</taxon>
        <taxon>Streptococcus</taxon>
    </lineage>
</organism>
<keyword evidence="2" id="KW-1133">Transmembrane helix</keyword>
<evidence type="ECO:0000259" key="3">
    <source>
        <dbReference type="Pfam" id="PF13464"/>
    </source>
</evidence>
<keyword evidence="2" id="KW-0812">Transmembrane</keyword>
<dbReference type="InterPro" id="IPR010982">
    <property type="entry name" value="Lambda_DNA-bd_dom_sf"/>
</dbReference>
<evidence type="ECO:0000313" key="6">
    <source>
        <dbReference type="Proteomes" id="UP000471052"/>
    </source>
</evidence>
<feature type="compositionally biased region" description="Polar residues" evidence="1">
    <location>
        <begin position="106"/>
        <end position="118"/>
    </location>
</feature>
<accession>A0A6N7WPW3</accession>
<dbReference type="Proteomes" id="UP001212085">
    <property type="component" value="Chromosome"/>
</dbReference>
<name>A0A6N7WPW3_STRAY</name>
<keyword evidence="2" id="KW-0472">Membrane</keyword>
<proteinExistence type="predicted"/>
<dbReference type="Gene3D" id="1.10.260.40">
    <property type="entry name" value="lambda repressor-like DNA-binding domains"/>
    <property type="match status" value="1"/>
</dbReference>